<comment type="caution">
    <text evidence="2">The sequence shown here is derived from an EMBL/GenBank/DDBJ whole genome shotgun (WGS) entry which is preliminary data.</text>
</comment>
<reference evidence="2 3" key="1">
    <citation type="journal article" date="2023" name="Nucleic Acids Res.">
        <title>The hologenome of Daphnia magna reveals possible DNA methylation and microbiome-mediated evolution of the host genome.</title>
        <authorList>
            <person name="Chaturvedi A."/>
            <person name="Li X."/>
            <person name="Dhandapani V."/>
            <person name="Marshall H."/>
            <person name="Kissane S."/>
            <person name="Cuenca-Cambronero M."/>
            <person name="Asole G."/>
            <person name="Calvet F."/>
            <person name="Ruiz-Romero M."/>
            <person name="Marangio P."/>
            <person name="Guigo R."/>
            <person name="Rago D."/>
            <person name="Mirbahai L."/>
            <person name="Eastwood N."/>
            <person name="Colbourne J.K."/>
            <person name="Zhou J."/>
            <person name="Mallon E."/>
            <person name="Orsini L."/>
        </authorList>
    </citation>
    <scope>NUCLEOTIDE SEQUENCE [LARGE SCALE GENOMIC DNA]</scope>
    <source>
        <strain evidence="2">LRV0_1</strain>
    </source>
</reference>
<proteinExistence type="predicted"/>
<feature type="compositionally biased region" description="Low complexity" evidence="1">
    <location>
        <begin position="60"/>
        <end position="76"/>
    </location>
</feature>
<dbReference type="Proteomes" id="UP001234178">
    <property type="component" value="Unassembled WGS sequence"/>
</dbReference>
<name>A0ABQ9YT01_9CRUS</name>
<evidence type="ECO:0000313" key="2">
    <source>
        <dbReference type="EMBL" id="KAK4003762.1"/>
    </source>
</evidence>
<evidence type="ECO:0000256" key="1">
    <source>
        <dbReference type="SAM" id="MobiDB-lite"/>
    </source>
</evidence>
<feature type="region of interest" description="Disordered" evidence="1">
    <location>
        <begin position="60"/>
        <end position="92"/>
    </location>
</feature>
<protein>
    <submittedName>
        <fullName evidence="2">Uncharacterized protein</fullName>
    </submittedName>
</protein>
<organism evidence="2 3">
    <name type="scientific">Daphnia magna</name>
    <dbReference type="NCBI Taxonomy" id="35525"/>
    <lineage>
        <taxon>Eukaryota</taxon>
        <taxon>Metazoa</taxon>
        <taxon>Ecdysozoa</taxon>
        <taxon>Arthropoda</taxon>
        <taxon>Crustacea</taxon>
        <taxon>Branchiopoda</taxon>
        <taxon>Diplostraca</taxon>
        <taxon>Cladocera</taxon>
        <taxon>Anomopoda</taxon>
        <taxon>Daphniidae</taxon>
        <taxon>Daphnia</taxon>
    </lineage>
</organism>
<dbReference type="EMBL" id="JAOYFB010000001">
    <property type="protein sequence ID" value="KAK4003762.1"/>
    <property type="molecule type" value="Genomic_DNA"/>
</dbReference>
<evidence type="ECO:0000313" key="3">
    <source>
        <dbReference type="Proteomes" id="UP001234178"/>
    </source>
</evidence>
<sequence>MEDDNSSPSSPENYEWSTINLNINQLNSAVRRVNFSNNDDDIYRKTPSLLPTNESLVAPSTSLAAARQSTSTASAAVNKEKRLKSPTSTSTM</sequence>
<accession>A0ABQ9YT01</accession>
<keyword evidence="3" id="KW-1185">Reference proteome</keyword>
<gene>
    <name evidence="2" type="ORF">OUZ56_005517</name>
</gene>